<dbReference type="GO" id="GO:0006935">
    <property type="term" value="P:chemotaxis"/>
    <property type="evidence" value="ECO:0007669"/>
    <property type="project" value="InterPro"/>
</dbReference>
<dbReference type="PANTHER" id="PTHR43395:SF1">
    <property type="entry name" value="CHEMOTAXIS PROTEIN CHEA"/>
    <property type="match status" value="1"/>
</dbReference>
<dbReference type="Gene3D" id="1.20.120.160">
    <property type="entry name" value="HPT domain"/>
    <property type="match status" value="1"/>
</dbReference>
<dbReference type="KEGG" id="oni:Osc7112_3372"/>
<dbReference type="Pfam" id="PF02895">
    <property type="entry name" value="H-kinase_dim"/>
    <property type="match status" value="1"/>
</dbReference>
<dbReference type="PANTHER" id="PTHR43395">
    <property type="entry name" value="SENSOR HISTIDINE KINASE CHEA"/>
    <property type="match status" value="1"/>
</dbReference>
<feature type="domain" description="HPt" evidence="13">
    <location>
        <begin position="2"/>
        <end position="109"/>
    </location>
</feature>
<dbReference type="SMART" id="SM00260">
    <property type="entry name" value="CheW"/>
    <property type="match status" value="1"/>
</dbReference>
<evidence type="ECO:0000256" key="9">
    <source>
        <dbReference type="SAM" id="MobiDB-lite"/>
    </source>
</evidence>
<dbReference type="Gene3D" id="3.30.565.10">
    <property type="entry name" value="Histidine kinase-like ATPase, C-terminal domain"/>
    <property type="match status" value="1"/>
</dbReference>
<feature type="region of interest" description="Disordered" evidence="9">
    <location>
        <begin position="1203"/>
        <end position="1222"/>
    </location>
</feature>
<keyword evidence="4" id="KW-0808">Transferase</keyword>
<dbReference type="InterPro" id="IPR001789">
    <property type="entry name" value="Sig_transdc_resp-reg_receiver"/>
</dbReference>
<dbReference type="CDD" id="cd16916">
    <property type="entry name" value="HATPase_CheA-like"/>
    <property type="match status" value="1"/>
</dbReference>
<dbReference type="SUPFAM" id="SSF47226">
    <property type="entry name" value="Histidine-containing phosphotransfer domain, HPT domain"/>
    <property type="match status" value="1"/>
</dbReference>
<dbReference type="SUPFAM" id="SSF55874">
    <property type="entry name" value="ATPase domain of HSP90 chaperone/DNA topoisomerase II/histidine kinase"/>
    <property type="match status" value="1"/>
</dbReference>
<dbReference type="eggNOG" id="COG0784">
    <property type="taxonomic scope" value="Bacteria"/>
</dbReference>
<sequence>MLPEQQQRIMGYFIEEAKDHLNTIEQGLLNLQTTIEDPELVNEVFRAAHSVKGGAAMLGLTSIQQTAHRLEDSFKVLKECSVKVDQQLESLFLRIFDTLQGLLEQLSGPFGLTEELGEQMVRELEPVFEELNGHLGGLVGHGEYHPDESIALAVPEPVMAGIGVGAFASSRSFPDSPSVYAPDVRETEDSALQLVFDSDVPARMRELLQEFKQPEGPESRRQLKNICQNLLGTGEQFELPCWIELIQAVSKAIANPENTYRTLAPTVIKDIKQAQELVISGLESSIVPSAKLLSLLPAVQVPETDFEDLLAFAQPSKSGTNVVSVEDEAWELVGSGDVPDGLNKLLPTISGVSIDELFDQLDSGDSNDDSGIRSAQFDEDSAFAESDIETSAFRGSTRTGPEVGAAELNTLADLFDGESPDLDGAWEEEEDLDYAQSSGISAGMLGSDDDNSGDFTDLLFDEYDDTESSETKTTPPIDDLTSLFGEDVLFGEEAEGSAVAAGQTNAGSSQGLTRQQLKTGNGRGGERRDDTAAPARGQADEDALGTLLDEVAAQTSAGVTDNADFDNLFGDLGLSEATGVPAVSSEYSLKSEALDGESQEPAAGGGNSDSADAEALALPVMDDFESISELGEDSDLSELLGITSNFLSSEDEGEENAGDRDRVAGIAQNEERGNVLNMTSNSDLDISADENWLEDAFGMEDESVQSLNLDLDDTDLDALFGDMTSGAISEDEQTVRDRQGATTSREAADLAELFGSVPTGTEYDGEASGQALGGWPNDGNSELLSAGVGVDEGDLGSLFENNGAAVSDQGLTNSAEVEFGALSDDRPESEISNVESDEAAAFDFLEDMFGEGMVHPGDAGAAPDDGATVDVKELSAQPAGDLFDELGADLFDRAEIDVAGESEGEDDLFNALETDFLSADLEPLPAESLDGMFEGDADLLSAMETGATLNNSILMGFDDLLDSIDAEVLVTSELTTGFWDAEDESAQPDSSELEEGSLADFFGEAESGDEDAEEGNFDDLEALLIAGGAGAVIAASGSTNQSPVNTEVFSDLEELLSESATMPEIHGLPATTASKAPRAAADESDDEFGDLEKLLEEPKDGGRQGEGNMGPSAINRPRRNARAGGFGDQTMRVPVKQLDNLSNLMGELVVNRNSLEQDQERMRQFLDNLLHQVTLLSDVSQRTQDFYERSLLEIALLANRQGHRSGWRSEDAAPTRDSTRDSAWRPEEMDRFTPFHSLAQEIIELIVRVRESAADIEFLVDEADQVTRQLRQVTTQLQEGLTRARMKPFAETTDRLFRAVREIAIKCGKQAQLQVEGKDILIDKMIVDQLYDPMTHLVNNAITHGIEAPEVRLAAGKPAVGRITIRAFHQGNQTVVSVSDDGAGIDPQRVKAKAIKQGMLTAAQAQRMSRSEVYDLLFMPGFSTQEQATEYAGRGVGMNVVQTSLQEIRGTVSIDSTIGKGTVFTIRLPLVLSISKALTCISDRARIAFPMDGVEDMIDVPRDQVTTGADGLPCIEWRGQSLPFRPLRDLLAYSRHLGRGSVYGFNTDDDMISVIVLRSAGNFLAVQVDQVSTEQEIVIKPLEGPVPKPIGIAGATVLGDGRIVAIADVLELIDLATGRLRKDTGGTLWDEGDRAAAEAEIEKTEPTVLIVDDSITVRSLLSITFEKSGYRVEEARDGKEAWEKMKSGLPCDIVFCDIEMPRMDGLELLSRMQKDAVLCELPIAMLTSRGADRHRQMAYSLGAKGYFTKPYLEEQLLDAASRMLKGEVVGAPVGV</sequence>
<dbReference type="PROSITE" id="PS50851">
    <property type="entry name" value="CHEW"/>
    <property type="match status" value="1"/>
</dbReference>
<evidence type="ECO:0000313" key="14">
    <source>
        <dbReference type="EMBL" id="AFZ07750.1"/>
    </source>
</evidence>
<dbReference type="InterPro" id="IPR011006">
    <property type="entry name" value="CheY-like_superfamily"/>
</dbReference>
<evidence type="ECO:0000259" key="11">
    <source>
        <dbReference type="PROSITE" id="PS50110"/>
    </source>
</evidence>
<evidence type="ECO:0000256" key="1">
    <source>
        <dbReference type="ARBA" id="ARBA00000085"/>
    </source>
</evidence>
<dbReference type="InterPro" id="IPR005467">
    <property type="entry name" value="His_kinase_dom"/>
</dbReference>
<feature type="compositionally biased region" description="Polar residues" evidence="9">
    <location>
        <begin position="503"/>
        <end position="519"/>
    </location>
</feature>
<feature type="modified residue" description="Phosphohistidine" evidence="7">
    <location>
        <position position="49"/>
    </location>
</feature>
<feature type="domain" description="CheW-like" evidence="12">
    <location>
        <begin position="1473"/>
        <end position="1618"/>
    </location>
</feature>
<dbReference type="InterPro" id="IPR008207">
    <property type="entry name" value="Sig_transdc_His_kin_Hpt_dom"/>
</dbReference>
<dbReference type="GO" id="GO:0005737">
    <property type="term" value="C:cytoplasm"/>
    <property type="evidence" value="ECO:0007669"/>
    <property type="project" value="InterPro"/>
</dbReference>
<dbReference type="RefSeq" id="WP_015177015.1">
    <property type="nucleotide sequence ID" value="NC_019729.1"/>
</dbReference>
<dbReference type="InterPro" id="IPR002545">
    <property type="entry name" value="CheW-lke_dom"/>
</dbReference>
<dbReference type="InterPro" id="IPR003594">
    <property type="entry name" value="HATPase_dom"/>
</dbReference>
<dbReference type="SUPFAM" id="SSF50341">
    <property type="entry name" value="CheW-like"/>
    <property type="match status" value="1"/>
</dbReference>
<dbReference type="Pfam" id="PF00072">
    <property type="entry name" value="Response_reg"/>
    <property type="match status" value="1"/>
</dbReference>
<reference evidence="14 15" key="1">
    <citation type="submission" date="2012-05" db="EMBL/GenBank/DDBJ databases">
        <title>Finished chromosome of genome of Oscillatoria sp. PCC 7112.</title>
        <authorList>
            <consortium name="US DOE Joint Genome Institute"/>
            <person name="Gugger M."/>
            <person name="Coursin T."/>
            <person name="Rippka R."/>
            <person name="Tandeau De Marsac N."/>
            <person name="Huntemann M."/>
            <person name="Wei C.-L."/>
            <person name="Han J."/>
            <person name="Detter J.C."/>
            <person name="Han C."/>
            <person name="Tapia R."/>
            <person name="Davenport K."/>
            <person name="Daligault H."/>
            <person name="Erkkila T."/>
            <person name="Gu W."/>
            <person name="Munk A.C.C."/>
            <person name="Teshima H."/>
            <person name="Xu Y."/>
            <person name="Chain P."/>
            <person name="Chen A."/>
            <person name="Krypides N."/>
            <person name="Mavromatis K."/>
            <person name="Markowitz V."/>
            <person name="Szeto E."/>
            <person name="Ivanova N."/>
            <person name="Mikhailova N."/>
            <person name="Ovchinnikova G."/>
            <person name="Pagani I."/>
            <person name="Pati A."/>
            <person name="Goodwin L."/>
            <person name="Peters L."/>
            <person name="Pitluck S."/>
            <person name="Woyke T."/>
            <person name="Kerfeld C."/>
        </authorList>
    </citation>
    <scope>NUCLEOTIDE SEQUENCE [LARGE SCALE GENOMIC DNA]</scope>
    <source>
        <strain evidence="14 15">PCC 7112</strain>
    </source>
</reference>
<dbReference type="InterPro" id="IPR051315">
    <property type="entry name" value="Bact_Chemotaxis_CheA"/>
</dbReference>
<dbReference type="SMART" id="SM00387">
    <property type="entry name" value="HATPase_c"/>
    <property type="match status" value="1"/>
</dbReference>
<dbReference type="HOGENOM" id="CLU_000650_6_2_3"/>
<evidence type="ECO:0000259" key="12">
    <source>
        <dbReference type="PROSITE" id="PS50851"/>
    </source>
</evidence>
<dbReference type="InterPro" id="IPR037006">
    <property type="entry name" value="CheA-like_homodim_sf"/>
</dbReference>
<dbReference type="eggNOG" id="COG0643">
    <property type="taxonomic scope" value="Bacteria"/>
</dbReference>
<dbReference type="Gene3D" id="3.40.50.2300">
    <property type="match status" value="1"/>
</dbReference>
<dbReference type="eggNOG" id="COG2198">
    <property type="taxonomic scope" value="Bacteria"/>
</dbReference>
<dbReference type="PROSITE" id="PS50110">
    <property type="entry name" value="RESPONSE_REGULATORY"/>
    <property type="match status" value="1"/>
</dbReference>
<dbReference type="InterPro" id="IPR036890">
    <property type="entry name" value="HATPase_C_sf"/>
</dbReference>
<evidence type="ECO:0000313" key="15">
    <source>
        <dbReference type="Proteomes" id="UP000010478"/>
    </source>
</evidence>
<dbReference type="Proteomes" id="UP000010478">
    <property type="component" value="Chromosome"/>
</dbReference>
<dbReference type="EC" id="2.7.13.3" evidence="2"/>
<evidence type="ECO:0000259" key="13">
    <source>
        <dbReference type="PROSITE" id="PS50894"/>
    </source>
</evidence>
<keyword evidence="6" id="KW-0902">Two-component regulatory system</keyword>
<organism evidence="14 15">
    <name type="scientific">Phormidium nigroviride PCC 7112</name>
    <dbReference type="NCBI Taxonomy" id="179408"/>
    <lineage>
        <taxon>Bacteria</taxon>
        <taxon>Bacillati</taxon>
        <taxon>Cyanobacteriota</taxon>
        <taxon>Cyanophyceae</taxon>
        <taxon>Oscillatoriophycideae</taxon>
        <taxon>Oscillatoriales</taxon>
        <taxon>Oscillatoriaceae</taxon>
        <taxon>Phormidium</taxon>
    </lineage>
</organism>
<dbReference type="Pfam" id="PF01627">
    <property type="entry name" value="Hpt"/>
    <property type="match status" value="1"/>
</dbReference>
<proteinExistence type="predicted"/>
<feature type="domain" description="Histidine kinase" evidence="10">
    <location>
        <begin position="1233"/>
        <end position="1472"/>
    </location>
</feature>
<evidence type="ECO:0000256" key="3">
    <source>
        <dbReference type="ARBA" id="ARBA00022553"/>
    </source>
</evidence>
<feature type="region of interest" description="Disordered" evidence="9">
    <location>
        <begin position="1096"/>
        <end position="1128"/>
    </location>
</feature>
<feature type="modified residue" description="4-aspartylphosphate" evidence="8">
    <location>
        <position position="1697"/>
    </location>
</feature>
<accession>K9VKI2</accession>
<dbReference type="Pfam" id="PF02518">
    <property type="entry name" value="HATPase_c"/>
    <property type="match status" value="1"/>
</dbReference>
<dbReference type="PROSITE" id="PS50894">
    <property type="entry name" value="HPT"/>
    <property type="match status" value="1"/>
</dbReference>
<keyword evidence="15" id="KW-1185">Reference proteome</keyword>
<feature type="region of interest" description="Disordered" evidence="9">
    <location>
        <begin position="591"/>
        <end position="613"/>
    </location>
</feature>
<feature type="region of interest" description="Disordered" evidence="9">
    <location>
        <begin position="724"/>
        <end position="778"/>
    </location>
</feature>
<dbReference type="Gene3D" id="1.10.287.560">
    <property type="entry name" value="Histidine kinase CheA-like, homodimeric domain"/>
    <property type="match status" value="1"/>
</dbReference>
<dbReference type="SUPFAM" id="SSF47384">
    <property type="entry name" value="Homodimeric domain of signal transducing histidine kinase"/>
    <property type="match status" value="1"/>
</dbReference>
<dbReference type="EMBL" id="CP003614">
    <property type="protein sequence ID" value="AFZ07750.1"/>
    <property type="molecule type" value="Genomic_DNA"/>
</dbReference>
<dbReference type="PATRIC" id="fig|179408.3.peg.4146"/>
<feature type="compositionally biased region" description="Basic and acidic residues" evidence="9">
    <location>
        <begin position="1207"/>
        <end position="1222"/>
    </location>
</feature>
<dbReference type="FunFam" id="3.30.565.10:FF:000016">
    <property type="entry name" value="Chemotaxis protein CheA, putative"/>
    <property type="match status" value="1"/>
</dbReference>
<dbReference type="GO" id="GO:0000155">
    <property type="term" value="F:phosphorelay sensor kinase activity"/>
    <property type="evidence" value="ECO:0007669"/>
    <property type="project" value="InterPro"/>
</dbReference>
<name>K9VKI2_9CYAN</name>
<evidence type="ECO:0000256" key="2">
    <source>
        <dbReference type="ARBA" id="ARBA00012438"/>
    </source>
</evidence>
<evidence type="ECO:0000256" key="7">
    <source>
        <dbReference type="PROSITE-ProRule" id="PRU00110"/>
    </source>
</evidence>
<evidence type="ECO:0000256" key="8">
    <source>
        <dbReference type="PROSITE-ProRule" id="PRU00169"/>
    </source>
</evidence>
<feature type="region of interest" description="Disordered" evidence="9">
    <location>
        <begin position="495"/>
        <end position="539"/>
    </location>
</feature>
<comment type="catalytic activity">
    <reaction evidence="1">
        <text>ATP + protein L-histidine = ADP + protein N-phospho-L-histidine.</text>
        <dbReference type="EC" id="2.7.13.3"/>
    </reaction>
</comment>
<dbReference type="InterPro" id="IPR036097">
    <property type="entry name" value="HisK_dim/P_sf"/>
</dbReference>
<dbReference type="Pfam" id="PF01584">
    <property type="entry name" value="CheW"/>
    <property type="match status" value="1"/>
</dbReference>
<dbReference type="CDD" id="cd00088">
    <property type="entry name" value="HPT"/>
    <property type="match status" value="1"/>
</dbReference>
<keyword evidence="5 14" id="KW-0418">Kinase</keyword>
<dbReference type="InterPro" id="IPR036061">
    <property type="entry name" value="CheW-like_dom_sf"/>
</dbReference>
<feature type="domain" description="Response regulatory" evidence="11">
    <location>
        <begin position="1647"/>
        <end position="1764"/>
    </location>
</feature>
<dbReference type="InterPro" id="IPR004105">
    <property type="entry name" value="CheA-like_dim"/>
</dbReference>
<dbReference type="PROSITE" id="PS50109">
    <property type="entry name" value="HIS_KIN"/>
    <property type="match status" value="1"/>
</dbReference>
<evidence type="ECO:0000259" key="10">
    <source>
        <dbReference type="PROSITE" id="PS50109"/>
    </source>
</evidence>
<dbReference type="InterPro" id="IPR004358">
    <property type="entry name" value="Sig_transdc_His_kin-like_C"/>
</dbReference>
<evidence type="ECO:0000256" key="5">
    <source>
        <dbReference type="ARBA" id="ARBA00022777"/>
    </source>
</evidence>
<gene>
    <name evidence="14" type="ORF">Osc7112_3372</name>
</gene>
<dbReference type="InterPro" id="IPR036641">
    <property type="entry name" value="HPT_dom_sf"/>
</dbReference>
<protein>
    <recommendedName>
        <fullName evidence="2">histidine kinase</fullName>
        <ecNumber evidence="2">2.7.13.3</ecNumber>
    </recommendedName>
</protein>
<dbReference type="SMART" id="SM01231">
    <property type="entry name" value="H-kinase_dim"/>
    <property type="match status" value="1"/>
</dbReference>
<dbReference type="STRING" id="179408.Osc7112_3372"/>
<evidence type="ECO:0000256" key="6">
    <source>
        <dbReference type="ARBA" id="ARBA00023012"/>
    </source>
</evidence>
<evidence type="ECO:0000256" key="4">
    <source>
        <dbReference type="ARBA" id="ARBA00022679"/>
    </source>
</evidence>
<dbReference type="PRINTS" id="PR00344">
    <property type="entry name" value="BCTRLSENSOR"/>
</dbReference>
<dbReference type="Gene3D" id="2.30.30.40">
    <property type="entry name" value="SH3 Domains"/>
    <property type="match status" value="1"/>
</dbReference>
<dbReference type="SMART" id="SM00073">
    <property type="entry name" value="HPT"/>
    <property type="match status" value="1"/>
</dbReference>
<dbReference type="SMART" id="SM00448">
    <property type="entry name" value="REC"/>
    <property type="match status" value="1"/>
</dbReference>
<keyword evidence="3 8" id="KW-0597">Phosphoprotein</keyword>
<dbReference type="SUPFAM" id="SSF52172">
    <property type="entry name" value="CheY-like"/>
    <property type="match status" value="1"/>
</dbReference>